<feature type="domain" description="Right handed beta helix" evidence="5">
    <location>
        <begin position="540"/>
        <end position="670"/>
    </location>
</feature>
<organism evidence="6 7">
    <name type="scientific">Candidatus Raymondbacteria bacterium RIFOXYD12_FULL_49_13</name>
    <dbReference type="NCBI Taxonomy" id="1817890"/>
    <lineage>
        <taxon>Bacteria</taxon>
        <taxon>Raymondiibacteriota</taxon>
    </lineage>
</organism>
<dbReference type="Gene3D" id="2.160.20.10">
    <property type="entry name" value="Single-stranded right-handed beta-helix, Pectin lyase-like"/>
    <property type="match status" value="4"/>
</dbReference>
<dbReference type="SUPFAM" id="SSF69318">
    <property type="entry name" value="Integrin alpha N-terminal domain"/>
    <property type="match status" value="1"/>
</dbReference>
<dbReference type="Gene3D" id="3.40.50.10390">
    <property type="entry name" value="Gingipain r, domain 1"/>
    <property type="match status" value="1"/>
</dbReference>
<dbReference type="InterPro" id="IPR029031">
    <property type="entry name" value="Gingipain_N_sf"/>
</dbReference>
<dbReference type="Pfam" id="PF13229">
    <property type="entry name" value="Beta_helix"/>
    <property type="match status" value="2"/>
</dbReference>
<dbReference type="EMBL" id="MFYX01000078">
    <property type="protein sequence ID" value="OGK03975.1"/>
    <property type="molecule type" value="Genomic_DNA"/>
</dbReference>
<evidence type="ECO:0000256" key="3">
    <source>
        <dbReference type="SAM" id="SignalP"/>
    </source>
</evidence>
<dbReference type="Proteomes" id="UP000179243">
    <property type="component" value="Unassembled WGS sequence"/>
</dbReference>
<evidence type="ECO:0000259" key="5">
    <source>
        <dbReference type="Pfam" id="PF13229"/>
    </source>
</evidence>
<name>A0A1F7FBC4_UNCRA</name>
<gene>
    <name evidence="6" type="ORF">A2519_04605</name>
</gene>
<dbReference type="Gene3D" id="2.60.40.10">
    <property type="entry name" value="Immunoglobulins"/>
    <property type="match status" value="1"/>
</dbReference>
<protein>
    <recommendedName>
        <fullName evidence="8">Gingipain domain-containing protein</fullName>
    </recommendedName>
</protein>
<dbReference type="SUPFAM" id="SSF51126">
    <property type="entry name" value="Pectin lyase-like"/>
    <property type="match status" value="4"/>
</dbReference>
<dbReference type="Pfam" id="PF13517">
    <property type="entry name" value="FG-GAP_3"/>
    <property type="match status" value="2"/>
</dbReference>
<evidence type="ECO:0000259" key="4">
    <source>
        <dbReference type="Pfam" id="PF01364"/>
    </source>
</evidence>
<accession>A0A1F7FBC4</accession>
<dbReference type="InterPro" id="IPR006626">
    <property type="entry name" value="PbH1"/>
</dbReference>
<dbReference type="InterPro" id="IPR013783">
    <property type="entry name" value="Ig-like_fold"/>
</dbReference>
<dbReference type="SUPFAM" id="SSF52129">
    <property type="entry name" value="Caspase-like"/>
    <property type="match status" value="1"/>
</dbReference>
<dbReference type="InterPro" id="IPR011050">
    <property type="entry name" value="Pectin_lyase_fold/virulence"/>
</dbReference>
<comment type="caution">
    <text evidence="6">The sequence shown here is derived from an EMBL/GenBank/DDBJ whole genome shotgun (WGS) entry which is preliminary data.</text>
</comment>
<feature type="signal peptide" evidence="3">
    <location>
        <begin position="1"/>
        <end position="20"/>
    </location>
</feature>
<evidence type="ECO:0000313" key="7">
    <source>
        <dbReference type="Proteomes" id="UP000179243"/>
    </source>
</evidence>
<keyword evidence="1 3" id="KW-0732">Signal</keyword>
<dbReference type="InterPro" id="IPR028994">
    <property type="entry name" value="Integrin_alpha_N"/>
</dbReference>
<evidence type="ECO:0000256" key="2">
    <source>
        <dbReference type="SAM" id="MobiDB-lite"/>
    </source>
</evidence>
<evidence type="ECO:0008006" key="8">
    <source>
        <dbReference type="Google" id="ProtNLM"/>
    </source>
</evidence>
<proteinExistence type="predicted"/>
<dbReference type="GO" id="GO:0006508">
    <property type="term" value="P:proteolysis"/>
    <property type="evidence" value="ECO:0007669"/>
    <property type="project" value="InterPro"/>
</dbReference>
<feature type="domain" description="Right handed beta helix" evidence="5">
    <location>
        <begin position="172"/>
        <end position="310"/>
    </location>
</feature>
<reference evidence="6 7" key="1">
    <citation type="journal article" date="2016" name="Nat. Commun.">
        <title>Thousands of microbial genomes shed light on interconnected biogeochemical processes in an aquifer system.</title>
        <authorList>
            <person name="Anantharaman K."/>
            <person name="Brown C.T."/>
            <person name="Hug L.A."/>
            <person name="Sharon I."/>
            <person name="Castelle C.J."/>
            <person name="Probst A.J."/>
            <person name="Thomas B.C."/>
            <person name="Singh A."/>
            <person name="Wilkins M.J."/>
            <person name="Karaoz U."/>
            <person name="Brodie E.L."/>
            <person name="Williams K.H."/>
            <person name="Hubbard S.S."/>
            <person name="Banfield J.F."/>
        </authorList>
    </citation>
    <scope>NUCLEOTIDE SEQUENCE [LARGE SCALE GENOMIC DNA]</scope>
</reference>
<feature type="domain" description="Gingipain" evidence="4">
    <location>
        <begin position="938"/>
        <end position="1322"/>
    </location>
</feature>
<dbReference type="InterPro" id="IPR039448">
    <property type="entry name" value="Beta_helix"/>
</dbReference>
<dbReference type="GO" id="GO:0008234">
    <property type="term" value="F:cysteine-type peptidase activity"/>
    <property type="evidence" value="ECO:0007669"/>
    <property type="project" value="InterPro"/>
</dbReference>
<dbReference type="Pfam" id="PF01364">
    <property type="entry name" value="Peptidase_C25"/>
    <property type="match status" value="1"/>
</dbReference>
<evidence type="ECO:0000256" key="1">
    <source>
        <dbReference type="ARBA" id="ARBA00022729"/>
    </source>
</evidence>
<feature type="chain" id="PRO_5009528587" description="Gingipain domain-containing protein" evidence="3">
    <location>
        <begin position="21"/>
        <end position="3242"/>
    </location>
</feature>
<dbReference type="InterPro" id="IPR001769">
    <property type="entry name" value="Gingipain"/>
</dbReference>
<dbReference type="InterPro" id="IPR012334">
    <property type="entry name" value="Pectin_lyas_fold"/>
</dbReference>
<dbReference type="InterPro" id="IPR013517">
    <property type="entry name" value="FG-GAP"/>
</dbReference>
<sequence>MKTKHCCLFLLLIFTTVSFAVTTRYVSVGACTDYTSGSASVDSGSLVVTGTSTVWLDSNRGCGDSIIINSTGYTVDSVTSNTRIVLTSAATATYSGSTYSVKRKKSSFSSWESQNKNLVTADQNEVAIFYNDGSEFTAQDINGWTTDSLHRITMTANASNQHNGIEVSGAVINCQGGVWNLYIGCTTLENLEVKNSGGYGLYLAGVNNVVRNCLFHGGSTHGIHVYYNGSKDSIYNNIVHGFDSAGIDISTNQWNLVANNTVYGCHKGIRSSHGNYSYNNMYVVNNLCAGNGADYWEVPGSVGFNSNDSNNISSDSSLALVGAGPHCKNNVTLSQIAFADTATATRDLHITSTSIARDSGANLSSYFSIDIDDSTRSGSWDIGADEYFATTPVYKIRFVSIGSRADYASGSVSVDSGSLVATGTSTAWLDSNRGCGDSIIINGAGHTIDSVTSNTRIVLAERANAAYSGNSYSIKRKYATLQAWASTHRDLVTANQSEMALLYNDGAEFVVSWLSHIDDGWNTDSLHRLTISADARNRHTGIAGTGAVINCQGSVWNLYKGWTTLENLEVKNSSTYGLYLAGMNNVVRNCLFHGGDNRGIHVAYTGVNDSVYNNIIYDFDSAGIDIATNQWNLVANNTVYGCFKGIRSSHENYVYNNMHVVNNIAMGNVYDFWELAGSVGFDGNDTNNICGDASLNTIGIGSKNHYNASFTSIAFIDTAIASCDLHIHSYSVAKSAGADLSGYFTTDIDNVTRTSPWDIGADEYTGPGEIVLSDHPAGQEPNAFTGKGSETNAELFAFKLYSVDNPAITRLVFDISNINGLTNADWAGVELVVDADSNGSIGTGENTTVGGAGVVNQDSGIITFSTSFSVNGTKYYILRADFASLSHNDGVTISFNSDSVITTADISGSVSAAQHHEWNPSGISKRTTRYNDKAQVDYLIITKDEPRILNEFKRLATYKQAKGMKVKIVTADSIKTIFEGSDLQEKIRKYIQYAKKEYKVTWVLLGGDYAIIPPRYLYSSMNGGSAILSDMYYACLESDFNLDKDNHIGEVADNADIFPDVVLGRLPCSDWNEARKMIDKSIEYEYKGLAGAGERKILLSGIDMLGKRYSPQDSAYIDDGTYYNHRVLKDIIKAGFDGDFTEIFEDSITPADSVIDDSIKVPLNTFIDSLFGNSTASPANLWIHYGHGAEEAVIYNNHSLLTTHLLKKEVNAKYQKNAGHALIIGCGTLTPNSASLAKKMLTYYEGANTYFAASNWDYPSTSLNIHKAYMQALFEDTAMSAGLAATLAKLNEEAASGAEQFDFSKRWVLLAYNFLGDPELPLWKDTLSESTRLNVPGIGSLVIVEGAQICTLDVQTGSVSADTNTRVCIFQDNSNITRARVNADGKAILNFTAKKSAYEPVFIGVMHDKFAPVMYRIDSVSNVSGPSLFLIKELTRDSSKTSSDTLHFSFEIRNEGGSDAYGVGAIISLTDPADSGFVAILTTIDSTDSIIVSDQATMAFSIKLNRAKQTHRIITFNTTVGCNGGHAYSGRFAIDIGEKRLVLQKGTTSKSGNEYTLQYTVKNKGTHAITGDSLRLIATEGDSAIVDISPAMRTVTTIQPDSQRTTNTFIVTVYPDWPYQTSLLKLVMAYDGIRETLTVDLEAPDTIPSFVAVPYGPGKIYLEWAKPADNDIAGYYLYRKHADSASFRQINGLIGNSFYVDEDTAAIKSNNGFVYYVKAFDRSMHVSDSIYDTVKVELAMKSGFPMDLENGHGGAPKIADLDGDGDQEFMFPMASNEVKAYHHDGQEYYQKYENDGYAFSFSSGQYAMHHQLGIGDVNGDGTQDMVIAAGERVYVYRGGNYPDTVQIFSQHTDWAGENQDFNITAPIVYDFDNDNKSEIVTASFNGKEYVLWMDGSTLKIDSCNTVYGFDRPFSLGDVYGDSKKEIVGYSSTWGGPYVHFFHYADTGLCDHDSLKWKRDEGETKGLGVAVLADLNRNGKDELVFMYSHNEGYSICGISVDEVNPESDSLYVKDTLFDVAIGGDPAQSDQNIVIGDVNGDGQYDVVFLAEDSVHVLYLDGNGHCVASVTKSINKNAYKLVANPFQPLLADIDNDDKADIFFITKEGWLYCFKGADYQSEAFVLMDGFPLKKAPTGLWERTGFAVSDIDNDGKYEIVDNGGDGFCKVWETDGYVNNTKQWPQREHDARNTNSASFKEDDDLNKNSQLRGKVLALDYGFRLTDGNIVKYRDSLSIDNIAIYKNNDLYRRPVAFGKDPLYALVPATGNLQYFYSNGIIENGMECFALYEDGACEWQDYCVAPPVYSNTSAPNEISGIDNEGPCDSCMGITFYNSMPQSTSYYMLLKKNADTVVLVGKHNGNTIEFDEAGSGLTSKIIRGSLTERKNYLITVKTFQEYTDIFIEVKKSNLGGETVMDTIHVRDTSTTHLIKGTAGYYLAKGDTGTHRIFKGFAVQQLVPEIKALYVRPSGNDGNDGTLSDPFRTIQAAYDALPVTFTEPWTIYLLPGTHNYSTNLNGGGDYLSLLYADTSKHFTKTNNLTIKSYYNNPDSQATLKVSDSTKYLANNKTALIVLANNHITLEGLKFKGCGGGKTKLTGVSFSKAYPYQWPIHDLTVKNCYFDMDSMMIGIDYDWSSDSLNVINCIFKGTDSSSSTGVVGIKGLESNTLGHHVVNSTFHNLGKAIYATFDSITVINSIFSKNAYAYMGYASGDKVAFKNVLFSDVATIVSTGTASYQDTIHSDPMFISTNEGAVGFMMPSVQSLCRNAGAKDTGTVEGLIPDRDYTYMHRGYLIDIGAVEASSTAGETESPRNVIYSVGQNTTDHKTGTPNVSISSGVATFSTAQTSDHLGAGDVFTYDGTKKCYLKEKISTTRWKVVTAEGIWPTNVTSKTVNSIKHCFTSLGAAINGNPGTTGVYGLLGDSILTTAGADVVVKIACYDDGTDDTSMVQLSHKWTTDSAHHFIIFVPRNTATECNLNQRHAGSVNGNGYTLKSSNSDSYKYNLEVLANYTMVDGIKVVRTSDNWSYGFAIGLRYEEPMYKGRYIEVRNCLLIQESGGAPDGSLLELSGISYTDNYGCYYHDNIVVSNSDNLKYGIYVEGGYQTEAAKQVKLYNNSVYGKFTVAGFSIDIDNSSGSSYRPAIKNNYVCDTKVDGIDYEFGGNYLNSLSVFDYNAADDGSAGSSNTNQTISVSSCSFVSTTTGQEDLHIQSGSGLIDQGVGPSQDANVSIIDFDGDTRSGSNCEIGGDEK</sequence>
<dbReference type="InterPro" id="IPR029030">
    <property type="entry name" value="Caspase-like_dom_sf"/>
</dbReference>
<evidence type="ECO:0000313" key="6">
    <source>
        <dbReference type="EMBL" id="OGK03975.1"/>
    </source>
</evidence>
<dbReference type="SMART" id="SM00710">
    <property type="entry name" value="PbH1"/>
    <property type="match status" value="11"/>
</dbReference>
<feature type="region of interest" description="Disordered" evidence="2">
    <location>
        <begin position="2180"/>
        <end position="2199"/>
    </location>
</feature>